<keyword evidence="2" id="KW-1185">Reference proteome</keyword>
<comment type="caution">
    <text evidence="1">The sequence shown here is derived from an EMBL/GenBank/DDBJ whole genome shotgun (WGS) entry which is preliminary data.</text>
</comment>
<dbReference type="Proteomes" id="UP000307720">
    <property type="component" value="Unassembled WGS sequence"/>
</dbReference>
<protein>
    <submittedName>
        <fullName evidence="1">Uncharacterized protein</fullName>
    </submittedName>
</protein>
<dbReference type="EMBL" id="SRZB01000062">
    <property type="protein sequence ID" value="TGX96445.1"/>
    <property type="molecule type" value="Genomic_DNA"/>
</dbReference>
<proteinExistence type="predicted"/>
<gene>
    <name evidence="1" type="ORF">E5357_16090</name>
</gene>
<evidence type="ECO:0000313" key="2">
    <source>
        <dbReference type="Proteomes" id="UP000307720"/>
    </source>
</evidence>
<name>A0AC61QV65_9FIRM</name>
<sequence>MTIQEQLEKLNKTFEKLHSDFIQLDSERRMLDSKYQSIKETIKNKYDQERISYKTQEDEVLKYYRIAKDNSNKELVRSGVAPMTPDLGRLNTMIEQVNSYSRTDPIAGQIIDLCNAYVAYISREVSKISSRENQEMTNTDEQKKKEAENLTHKKGQVLRDCENYIQGEDVKNLVKLFEMIHRDYEITNEYFSEWGKSFKRKRMMLFGYSQYQVDVPQKLSPILKGSLKYHFDENTKMVNCPCGFTTDSHEEIFVEYTDFNEQQMKKGIQALILNFLRYFRPHEYKISVLDYMHYNADVLGPLYVFESDKNGLVDRIPSNEKELKQRIQILANYYKNIEGKIGTQTVYEFNQTHKSEERIPYRLLIINRVQENFSSKQESEMAYVVNNAAKFGISIIRLTRSVDGGSKGKDREQKFLAKAADHIRIISDATGNFYVENDVAWMSFKWLDAPSNLPTDFVAKIEQAVKPVEIGTKYFKRYKAKLPERSKGKRKPISVPFAINSEDKVVECSFENELFAAYMMGASRSGKSTLLHTMISGLIMNYHPDELELWLLDFKMLEFKKYANHRPPHVKYLLLEKSEDLVYDIIDRLEDMLAEREYVFSQNGWQKLTDVPPTVYMPVIFVIIDEFAQMSQILKETKGTGYGTDYTLKLTNLLQKGAAMGFKFIFASQTYSDGVEGLTDPARKQIQQRFALKNIPSEIKDTLALSSNSITPALDNDINTLPPYETLFKWRTDNGAIRVDRLRNMYTENDEVDQLVDYISSNMKSVDSVASMDNSIYVDKNPILIDGGEPKTFKSQIVHYKKYETPEVLDELDDEDVLIYPGVPCSFNIARPFTLTNSTAENMLIVGGDRENELSILLSVLNCYGRKNYPIEIWANEKASIYKRYKNTVLKKYSVKTDLAEICSEIDLVRKSVQSRSYCNRLIVVLGYETIMSDMELMGDDDFEEETPTVNIPVPEDMSQVMERIKACDDLEEKKRILADYNARVAEYQAQSSVSQDTKVGRGIYDARGDVEWIVKRASAYGVHFVFCFEQAKDFVDTKLDTRAFRHKMAFAMSREDSSGIIGNRKANEIELGVCLYSNGKEMFSMHPHIYYGVPCNGWQVDDNGKVIQRR</sequence>
<evidence type="ECO:0000313" key="1">
    <source>
        <dbReference type="EMBL" id="TGX96445.1"/>
    </source>
</evidence>
<accession>A0AC61QV65</accession>
<organism evidence="1 2">
    <name type="scientific">Hominisplanchenecus murintestinalis</name>
    <dbReference type="NCBI Taxonomy" id="2941517"/>
    <lineage>
        <taxon>Bacteria</taxon>
        <taxon>Bacillati</taxon>
        <taxon>Bacillota</taxon>
        <taxon>Clostridia</taxon>
        <taxon>Lachnospirales</taxon>
        <taxon>Lachnospiraceae</taxon>
        <taxon>Hominisplanchenecus</taxon>
    </lineage>
</organism>
<reference evidence="1" key="1">
    <citation type="submission" date="2019-04" db="EMBL/GenBank/DDBJ databases">
        <title>Microbes associate with the intestines of laboratory mice.</title>
        <authorList>
            <person name="Navarre W."/>
            <person name="Wong E."/>
            <person name="Huang K."/>
            <person name="Tropini C."/>
            <person name="Ng K."/>
            <person name="Yu B."/>
        </authorList>
    </citation>
    <scope>NUCLEOTIDE SEQUENCE</scope>
    <source>
        <strain evidence="1">NM72_1-8</strain>
    </source>
</reference>